<gene>
    <name evidence="2" type="ORF">CSSPTR1EN2_LOCUS12197</name>
</gene>
<keyword evidence="3" id="KW-1185">Reference proteome</keyword>
<feature type="transmembrane region" description="Helical" evidence="1">
    <location>
        <begin position="62"/>
        <end position="80"/>
    </location>
</feature>
<dbReference type="InterPro" id="IPR026913">
    <property type="entry name" value="METTL24"/>
</dbReference>
<evidence type="ECO:0008006" key="4">
    <source>
        <dbReference type="Google" id="ProtNLM"/>
    </source>
</evidence>
<evidence type="ECO:0000256" key="1">
    <source>
        <dbReference type="SAM" id="Phobius"/>
    </source>
</evidence>
<name>A0ABP0UAQ6_9BRYO</name>
<dbReference type="Proteomes" id="UP001497512">
    <property type="component" value="Chromosome 2"/>
</dbReference>
<evidence type="ECO:0000313" key="2">
    <source>
        <dbReference type="EMBL" id="CAK9214369.1"/>
    </source>
</evidence>
<dbReference type="PANTHER" id="PTHR32026">
    <property type="entry name" value="METHYLTRANSFERASE-LIKE PROTEIN 24"/>
    <property type="match status" value="1"/>
</dbReference>
<dbReference type="EMBL" id="OZ019894">
    <property type="protein sequence ID" value="CAK9214369.1"/>
    <property type="molecule type" value="Genomic_DNA"/>
</dbReference>
<evidence type="ECO:0000313" key="3">
    <source>
        <dbReference type="Proteomes" id="UP001497512"/>
    </source>
</evidence>
<keyword evidence="1" id="KW-1133">Transmembrane helix</keyword>
<accession>A0ABP0UAQ6</accession>
<protein>
    <recommendedName>
        <fullName evidence="4">Methyltransferase FkbM domain-containing protein</fullName>
    </recommendedName>
</protein>
<sequence length="379" mass="44057">MRKHQNTYGKREQICKHRGFESLGHNYIISGAGIQQGRGSTRSRMTYFNDFQGGVRGVSPRVLYFVIAILLGYITLDFLLHHSGSSECVKLILDAVQEKPNLEEVEQEDAICKSVEGHLTTEPQNPDENPWNQMKWVGEPARCKVKGHLIESLDPKNNFRRGFSLRFARDVEDKTHVLPYLLGSKVDLNRRSRRVYLDLGANSFRTSIMWFMRMYPCDFSEVHAFEVDRNLLRIPETGFNESANWKPENPWAVRVNEVPGIPAWMLNRMTSYNYFVADIDDTATESINITRFIKEDLMLRASDTVVVKMDIEGAEWPILKRWMDDPEMAEIIDELFVEIHYKHPSMLQYHWGKFDHTREQATQLIAGLRSKGFFIHAWP</sequence>
<keyword evidence="1" id="KW-0812">Transmembrane</keyword>
<dbReference type="PANTHER" id="PTHR32026:SF27">
    <property type="entry name" value="METHYLTRANSFERASE FKBM DOMAIN-CONTAINING PROTEIN-RELATED"/>
    <property type="match status" value="1"/>
</dbReference>
<organism evidence="2 3">
    <name type="scientific">Sphagnum troendelagicum</name>
    <dbReference type="NCBI Taxonomy" id="128251"/>
    <lineage>
        <taxon>Eukaryota</taxon>
        <taxon>Viridiplantae</taxon>
        <taxon>Streptophyta</taxon>
        <taxon>Embryophyta</taxon>
        <taxon>Bryophyta</taxon>
        <taxon>Sphagnophytina</taxon>
        <taxon>Sphagnopsida</taxon>
        <taxon>Sphagnales</taxon>
        <taxon>Sphagnaceae</taxon>
        <taxon>Sphagnum</taxon>
    </lineage>
</organism>
<proteinExistence type="predicted"/>
<reference evidence="2" key="1">
    <citation type="submission" date="2024-02" db="EMBL/GenBank/DDBJ databases">
        <authorList>
            <consortium name="ELIXIR-Norway"/>
            <consortium name="Elixir Norway"/>
        </authorList>
    </citation>
    <scope>NUCLEOTIDE SEQUENCE</scope>
</reference>
<dbReference type="InterPro" id="IPR029063">
    <property type="entry name" value="SAM-dependent_MTases_sf"/>
</dbReference>
<dbReference type="Gene3D" id="3.40.50.150">
    <property type="entry name" value="Vaccinia Virus protein VP39"/>
    <property type="match status" value="1"/>
</dbReference>
<dbReference type="SUPFAM" id="SSF53335">
    <property type="entry name" value="S-adenosyl-L-methionine-dependent methyltransferases"/>
    <property type="match status" value="1"/>
</dbReference>
<keyword evidence="1" id="KW-0472">Membrane</keyword>